<protein>
    <submittedName>
        <fullName evidence="2">Uncharacterized protein</fullName>
    </submittedName>
</protein>
<evidence type="ECO:0000313" key="3">
    <source>
        <dbReference type="Proteomes" id="UP000054279"/>
    </source>
</evidence>
<feature type="chain" id="PRO_5002221985" evidence="1">
    <location>
        <begin position="18"/>
        <end position="83"/>
    </location>
</feature>
<dbReference type="HOGENOM" id="CLU_2544069_0_0_1"/>
<dbReference type="OrthoDB" id="3018612at2759"/>
<name>A0A0C9VYN7_SPHS4</name>
<organism evidence="2 3">
    <name type="scientific">Sphaerobolus stellatus (strain SS14)</name>
    <dbReference type="NCBI Taxonomy" id="990650"/>
    <lineage>
        <taxon>Eukaryota</taxon>
        <taxon>Fungi</taxon>
        <taxon>Dikarya</taxon>
        <taxon>Basidiomycota</taxon>
        <taxon>Agaricomycotina</taxon>
        <taxon>Agaricomycetes</taxon>
        <taxon>Phallomycetidae</taxon>
        <taxon>Geastrales</taxon>
        <taxon>Sphaerobolaceae</taxon>
        <taxon>Sphaerobolus</taxon>
    </lineage>
</organism>
<reference evidence="2 3" key="1">
    <citation type="submission" date="2014-06" db="EMBL/GenBank/DDBJ databases">
        <title>Evolutionary Origins and Diversification of the Mycorrhizal Mutualists.</title>
        <authorList>
            <consortium name="DOE Joint Genome Institute"/>
            <consortium name="Mycorrhizal Genomics Consortium"/>
            <person name="Kohler A."/>
            <person name="Kuo A."/>
            <person name="Nagy L.G."/>
            <person name="Floudas D."/>
            <person name="Copeland A."/>
            <person name="Barry K.W."/>
            <person name="Cichocki N."/>
            <person name="Veneault-Fourrey C."/>
            <person name="LaButti K."/>
            <person name="Lindquist E.A."/>
            <person name="Lipzen A."/>
            <person name="Lundell T."/>
            <person name="Morin E."/>
            <person name="Murat C."/>
            <person name="Riley R."/>
            <person name="Ohm R."/>
            <person name="Sun H."/>
            <person name="Tunlid A."/>
            <person name="Henrissat B."/>
            <person name="Grigoriev I.V."/>
            <person name="Hibbett D.S."/>
            <person name="Martin F."/>
        </authorList>
    </citation>
    <scope>NUCLEOTIDE SEQUENCE [LARGE SCALE GENOMIC DNA]</scope>
    <source>
        <strain evidence="2 3">SS14</strain>
    </source>
</reference>
<keyword evidence="1" id="KW-0732">Signal</keyword>
<keyword evidence="3" id="KW-1185">Reference proteome</keyword>
<dbReference type="AlphaFoldDB" id="A0A0C9VYN7"/>
<dbReference type="Proteomes" id="UP000054279">
    <property type="component" value="Unassembled WGS sequence"/>
</dbReference>
<accession>A0A0C9VYN7</accession>
<dbReference type="EMBL" id="KN837122">
    <property type="protein sequence ID" value="KIJ43591.1"/>
    <property type="molecule type" value="Genomic_DNA"/>
</dbReference>
<proteinExistence type="predicted"/>
<gene>
    <name evidence="2" type="ORF">M422DRAFT_253173</name>
</gene>
<evidence type="ECO:0000313" key="2">
    <source>
        <dbReference type="EMBL" id="KIJ43591.1"/>
    </source>
</evidence>
<feature type="signal peptide" evidence="1">
    <location>
        <begin position="1"/>
        <end position="17"/>
    </location>
</feature>
<sequence length="83" mass="9004">MAKFSTLFAFSALAIQAIVLPQYRSLAGLSERELEDILSRLNIVTPPPPPPGPPNDTSVKLVNDAAHPFMPLEDDDIMIGTKC</sequence>
<evidence type="ECO:0000256" key="1">
    <source>
        <dbReference type="SAM" id="SignalP"/>
    </source>
</evidence>